<evidence type="ECO:0000313" key="1">
    <source>
        <dbReference type="EMBL" id="MBX46825.1"/>
    </source>
</evidence>
<dbReference type="AlphaFoldDB" id="A0A2P2NWJ6"/>
<name>A0A2P2NWJ6_RHIMU</name>
<dbReference type="EMBL" id="GGEC01066341">
    <property type="protein sequence ID" value="MBX46825.1"/>
    <property type="molecule type" value="Transcribed_RNA"/>
</dbReference>
<accession>A0A2P2NWJ6</accession>
<reference evidence="1" key="1">
    <citation type="submission" date="2018-02" db="EMBL/GenBank/DDBJ databases">
        <title>Rhizophora mucronata_Transcriptome.</title>
        <authorList>
            <person name="Meera S.P."/>
            <person name="Sreeshan A."/>
            <person name="Augustine A."/>
        </authorList>
    </citation>
    <scope>NUCLEOTIDE SEQUENCE</scope>
    <source>
        <tissue evidence="1">Leaf</tissue>
    </source>
</reference>
<protein>
    <submittedName>
        <fullName evidence="1">Uncharacterized protein</fullName>
    </submittedName>
</protein>
<proteinExistence type="predicted"/>
<sequence length="31" mass="3453">MLDLAGHQTAKHCQTHLKTQINVCPICPFFG</sequence>
<organism evidence="1">
    <name type="scientific">Rhizophora mucronata</name>
    <name type="common">Asiatic mangrove</name>
    <dbReference type="NCBI Taxonomy" id="61149"/>
    <lineage>
        <taxon>Eukaryota</taxon>
        <taxon>Viridiplantae</taxon>
        <taxon>Streptophyta</taxon>
        <taxon>Embryophyta</taxon>
        <taxon>Tracheophyta</taxon>
        <taxon>Spermatophyta</taxon>
        <taxon>Magnoliopsida</taxon>
        <taxon>eudicotyledons</taxon>
        <taxon>Gunneridae</taxon>
        <taxon>Pentapetalae</taxon>
        <taxon>rosids</taxon>
        <taxon>fabids</taxon>
        <taxon>Malpighiales</taxon>
        <taxon>Rhizophoraceae</taxon>
        <taxon>Rhizophora</taxon>
    </lineage>
</organism>